<proteinExistence type="predicted"/>
<protein>
    <submittedName>
        <fullName evidence="1">Uncharacterized protein</fullName>
    </submittedName>
</protein>
<organism evidence="1 2">
    <name type="scientific">Trichinella zimbabwensis</name>
    <dbReference type="NCBI Taxonomy" id="268475"/>
    <lineage>
        <taxon>Eukaryota</taxon>
        <taxon>Metazoa</taxon>
        <taxon>Ecdysozoa</taxon>
        <taxon>Nematoda</taxon>
        <taxon>Enoplea</taxon>
        <taxon>Dorylaimia</taxon>
        <taxon>Trichinellida</taxon>
        <taxon>Trichinellidae</taxon>
        <taxon>Trichinella</taxon>
    </lineage>
</organism>
<comment type="caution">
    <text evidence="1">The sequence shown here is derived from an EMBL/GenBank/DDBJ whole genome shotgun (WGS) entry which is preliminary data.</text>
</comment>
<evidence type="ECO:0000313" key="1">
    <source>
        <dbReference type="EMBL" id="KRZ11577.1"/>
    </source>
</evidence>
<name>A0A0V1HM29_9BILA</name>
<gene>
    <name evidence="1" type="ORF">T11_8746</name>
</gene>
<accession>A0A0V1HM29</accession>
<dbReference type="EMBL" id="JYDP01000048">
    <property type="protein sequence ID" value="KRZ11577.1"/>
    <property type="molecule type" value="Genomic_DNA"/>
</dbReference>
<reference evidence="1 2" key="1">
    <citation type="submission" date="2015-01" db="EMBL/GenBank/DDBJ databases">
        <title>Evolution of Trichinella species and genotypes.</title>
        <authorList>
            <person name="Korhonen P.K."/>
            <person name="Edoardo P."/>
            <person name="Giuseppe L.R."/>
            <person name="Gasser R.B."/>
        </authorList>
    </citation>
    <scope>NUCLEOTIDE SEQUENCE [LARGE SCALE GENOMIC DNA]</scope>
    <source>
        <strain evidence="1">ISS1029</strain>
    </source>
</reference>
<dbReference type="AlphaFoldDB" id="A0A0V1HM29"/>
<keyword evidence="2" id="KW-1185">Reference proteome</keyword>
<sequence length="80" mass="9111">MNIDDTCDSVSSFELLVDKEILSRLAWSTRLKLYRLTCQNFTVITFLRSSDVNCCPKAEAWSTSHSNAIPLFVCHRQAGR</sequence>
<dbReference type="Proteomes" id="UP000055024">
    <property type="component" value="Unassembled WGS sequence"/>
</dbReference>
<evidence type="ECO:0000313" key="2">
    <source>
        <dbReference type="Proteomes" id="UP000055024"/>
    </source>
</evidence>